<organism evidence="5 6">
    <name type="scientific">Aphis craccivora</name>
    <name type="common">Cowpea aphid</name>
    <dbReference type="NCBI Taxonomy" id="307492"/>
    <lineage>
        <taxon>Eukaryota</taxon>
        <taxon>Metazoa</taxon>
        <taxon>Ecdysozoa</taxon>
        <taxon>Arthropoda</taxon>
        <taxon>Hexapoda</taxon>
        <taxon>Insecta</taxon>
        <taxon>Pterygota</taxon>
        <taxon>Neoptera</taxon>
        <taxon>Paraneoptera</taxon>
        <taxon>Hemiptera</taxon>
        <taxon>Sternorrhyncha</taxon>
        <taxon>Aphidomorpha</taxon>
        <taxon>Aphidoidea</taxon>
        <taxon>Aphididae</taxon>
        <taxon>Aphidini</taxon>
        <taxon>Aphis</taxon>
        <taxon>Aphis</taxon>
    </lineage>
</organism>
<comment type="caution">
    <text evidence="5">The sequence shown here is derived from an EMBL/GenBank/DDBJ whole genome shotgun (WGS) entry which is preliminary data.</text>
</comment>
<dbReference type="SUPFAM" id="SSF52087">
    <property type="entry name" value="CRAL/TRIO domain"/>
    <property type="match status" value="1"/>
</dbReference>
<dbReference type="SUPFAM" id="SSF101576">
    <property type="entry name" value="Supernatant protein factor (SPF), C-terminal domain"/>
    <property type="match status" value="1"/>
</dbReference>
<proteinExistence type="predicted"/>
<evidence type="ECO:0000259" key="3">
    <source>
        <dbReference type="PROSITE" id="PS50866"/>
    </source>
</evidence>
<dbReference type="Pfam" id="PF03765">
    <property type="entry name" value="CRAL_TRIO_N"/>
    <property type="match status" value="1"/>
</dbReference>
<dbReference type="PROSITE" id="PS50191">
    <property type="entry name" value="CRAL_TRIO"/>
    <property type="match status" value="1"/>
</dbReference>
<accession>A0A6G0ZDS6</accession>
<dbReference type="SMART" id="SM00516">
    <property type="entry name" value="SEC14"/>
    <property type="match status" value="1"/>
</dbReference>
<dbReference type="InterPro" id="IPR036598">
    <property type="entry name" value="GOLD_dom_sf"/>
</dbReference>
<evidence type="ECO:0000259" key="2">
    <source>
        <dbReference type="PROSITE" id="PS50191"/>
    </source>
</evidence>
<dbReference type="InterPro" id="IPR051064">
    <property type="entry name" value="SEC14/CRAL-TRIO_domain"/>
</dbReference>
<dbReference type="Gene3D" id="3.40.525.10">
    <property type="entry name" value="CRAL-TRIO lipid binding domain"/>
    <property type="match status" value="1"/>
</dbReference>
<dbReference type="PANTHER" id="PTHR23324">
    <property type="entry name" value="SEC14 RELATED PROTEIN"/>
    <property type="match status" value="1"/>
</dbReference>
<dbReference type="SUPFAM" id="SSF46938">
    <property type="entry name" value="CRAL/TRIO N-terminal domain"/>
    <property type="match status" value="1"/>
</dbReference>
<evidence type="ECO:0000256" key="1">
    <source>
        <dbReference type="SAM" id="MobiDB-lite"/>
    </source>
</evidence>
<dbReference type="InterPro" id="IPR036865">
    <property type="entry name" value="CRAL-TRIO_dom_sf"/>
</dbReference>
<feature type="compositionally biased region" description="Polar residues" evidence="1">
    <location>
        <begin position="223"/>
        <end position="232"/>
    </location>
</feature>
<reference evidence="5 6" key="1">
    <citation type="submission" date="2019-08" db="EMBL/GenBank/DDBJ databases">
        <title>Whole genome of Aphis craccivora.</title>
        <authorList>
            <person name="Voronova N.V."/>
            <person name="Shulinski R.S."/>
            <person name="Bandarenka Y.V."/>
            <person name="Zhorov D.G."/>
            <person name="Warner D."/>
        </authorList>
    </citation>
    <scope>NUCLEOTIDE SEQUENCE [LARGE SCALE GENOMIC DNA]</scope>
    <source>
        <strain evidence="5">180601</strain>
        <tissue evidence="5">Whole Body</tissue>
    </source>
</reference>
<dbReference type="Proteomes" id="UP000478052">
    <property type="component" value="Unassembled WGS sequence"/>
</dbReference>
<dbReference type="GO" id="GO:0005737">
    <property type="term" value="C:cytoplasm"/>
    <property type="evidence" value="ECO:0007669"/>
    <property type="project" value="TreeGrafter"/>
</dbReference>
<protein>
    <submittedName>
        <fullName evidence="5">SEC14-like protein 1</fullName>
    </submittedName>
</protein>
<evidence type="ECO:0000259" key="4">
    <source>
        <dbReference type="PROSITE" id="PS50904"/>
    </source>
</evidence>
<dbReference type="Gene3D" id="2.60.120.680">
    <property type="entry name" value="GOLD domain"/>
    <property type="match status" value="1"/>
</dbReference>
<dbReference type="PROSITE" id="PS50904">
    <property type="entry name" value="PRELI_MSF1"/>
    <property type="match status" value="1"/>
</dbReference>
<dbReference type="AlphaFoldDB" id="A0A6G0ZDS6"/>
<dbReference type="PANTHER" id="PTHR23324:SF66">
    <property type="entry name" value="PROTEIN REAL-TIME"/>
    <property type="match status" value="1"/>
</dbReference>
<dbReference type="OrthoDB" id="30289at2759"/>
<dbReference type="EMBL" id="VUJU01000684">
    <property type="protein sequence ID" value="KAF0768873.1"/>
    <property type="molecule type" value="Genomic_DNA"/>
</dbReference>
<dbReference type="Pfam" id="PF00650">
    <property type="entry name" value="CRAL_TRIO"/>
    <property type="match status" value="1"/>
</dbReference>
<dbReference type="InterPro" id="IPR011074">
    <property type="entry name" value="CRAL/TRIO_N_dom"/>
</dbReference>
<feature type="domain" description="GOLD" evidence="3">
    <location>
        <begin position="536"/>
        <end position="659"/>
    </location>
</feature>
<evidence type="ECO:0000313" key="6">
    <source>
        <dbReference type="Proteomes" id="UP000478052"/>
    </source>
</evidence>
<dbReference type="Pfam" id="PF04707">
    <property type="entry name" value="PRELI"/>
    <property type="match status" value="1"/>
</dbReference>
<dbReference type="InterPro" id="IPR036273">
    <property type="entry name" value="CRAL/TRIO_N_dom_sf"/>
</dbReference>
<feature type="domain" description="PRELI/MSF1" evidence="4">
    <location>
        <begin position="26"/>
        <end position="211"/>
    </location>
</feature>
<keyword evidence="6" id="KW-1185">Reference proteome</keyword>
<feature type="non-terminal residue" evidence="5">
    <location>
        <position position="676"/>
    </location>
</feature>
<dbReference type="SMART" id="SM01100">
    <property type="entry name" value="CRAL_TRIO_N"/>
    <property type="match status" value="1"/>
</dbReference>
<dbReference type="PROSITE" id="PS50866">
    <property type="entry name" value="GOLD"/>
    <property type="match status" value="1"/>
</dbReference>
<name>A0A6G0ZDS6_APHCR</name>
<feature type="domain" description="CRAL-TRIO" evidence="2">
    <location>
        <begin position="334"/>
        <end position="510"/>
    </location>
</feature>
<feature type="region of interest" description="Disordered" evidence="1">
    <location>
        <begin position="223"/>
        <end position="248"/>
    </location>
</feature>
<gene>
    <name evidence="5" type="ORF">FWK35_00010731</name>
</gene>
<dbReference type="InterPro" id="IPR001251">
    <property type="entry name" value="CRAL-TRIO_dom"/>
</dbReference>
<evidence type="ECO:0000313" key="5">
    <source>
        <dbReference type="EMBL" id="KAF0768873.1"/>
    </source>
</evidence>
<sequence length="676" mass="77595">MIIWCLNNLITDQNFNGYSISLEFMVQEYQSPVRVYKYPFEIVMAAYERRFPTSPLIPVFVGSEVTADTTTNDGSIRTTERRCKLVVEAPYLLKKIIGVDYVYFIQKNVLDMRERCLNIEATNETFSTRVNVLEKCRYYNMLTPFYSCVSQVHPENSEWTCYEQSALLDIKYFLGFESTMEKLGMKQYIQNISKGKEIIEFYVDELKKDGIINIPRWIPSGSDQSCDLNNPEESPIGPSKDSPTTADSQSKIWLEDEYIKRYIGELTPLQESKLVQFKKQLSQLQKSKLPSDTTLLRFLRATDFNIEKARENLSQSLIWRKKHNIDNILSEHEFPEAIKKYFPCGWHRHDKEGRPLYILRLGQMDVKGLLKSVGEDCLLKQAMHVCEEGLKLTKEATHTSGKPITTWGLLVDLEGLNMRHLWRPGVGALLRIIEIVESNYPETLGQVLIIRAPRVFPVLWTLVSTFINETTRQKFLFYGGNDYQSSGGLSEFLTEDDVPDFLGGPCKVKIPEGGFVPKNLYLKEGELEKEACTITEDSIYQSVTLTKGQAHEVFIDVEESSSVITWDFDVMRQDINFNPSTLLSCARGNLNVIEKGWKEGEHYEKVEQTILCHDGESVQGSHLTTKSGTYVLQWYWSPDSLIISSGHHTKAKIMYYYEMLKSADYRGSMSSLMSAN</sequence>
<dbReference type="InterPro" id="IPR009038">
    <property type="entry name" value="GOLD_dom"/>
</dbReference>
<dbReference type="CDD" id="cd00170">
    <property type="entry name" value="SEC14"/>
    <property type="match status" value="1"/>
</dbReference>
<dbReference type="InterPro" id="IPR006797">
    <property type="entry name" value="PRELI/MSF1_dom"/>
</dbReference>